<proteinExistence type="predicted"/>
<evidence type="ECO:0000256" key="1">
    <source>
        <dbReference type="SAM" id="Phobius"/>
    </source>
</evidence>
<accession>A0A6L2JSA2</accession>
<feature type="transmembrane region" description="Helical" evidence="1">
    <location>
        <begin position="129"/>
        <end position="147"/>
    </location>
</feature>
<dbReference type="AlphaFoldDB" id="A0A6L2JSA2"/>
<evidence type="ECO:0000313" key="2">
    <source>
        <dbReference type="EMBL" id="GEU39650.1"/>
    </source>
</evidence>
<keyword evidence="1" id="KW-1133">Transmembrane helix</keyword>
<reference evidence="2" key="1">
    <citation type="journal article" date="2019" name="Sci. Rep.">
        <title>Draft genome of Tanacetum cinerariifolium, the natural source of mosquito coil.</title>
        <authorList>
            <person name="Yamashiro T."/>
            <person name="Shiraishi A."/>
            <person name="Satake H."/>
            <person name="Nakayama K."/>
        </authorList>
    </citation>
    <scope>NUCLEOTIDE SEQUENCE</scope>
</reference>
<keyword evidence="1" id="KW-0812">Transmembrane</keyword>
<keyword evidence="1" id="KW-0472">Membrane</keyword>
<gene>
    <name evidence="2" type="ORF">Tci_011628</name>
</gene>
<dbReference type="EMBL" id="BKCJ010001202">
    <property type="protein sequence ID" value="GEU39650.1"/>
    <property type="molecule type" value="Genomic_DNA"/>
</dbReference>
<protein>
    <submittedName>
        <fullName evidence="2">Paired amphipathic helix protein Sin3-like 2 isoform X1</fullName>
    </submittedName>
</protein>
<name>A0A6L2JSA2_TANCI</name>
<sequence length="184" mass="20936">MFWWAEVLYDRLLSAKLFLLYAEARRRTAKDSSPSDLYIIFMNSLYNLLDGVADNLKFEDDCRDILGNQSLRQTVATSGLLPLLLFCNDEDDYHVFKVDVMGSGCLGVWVDVSMGSEVMVRMTVVFLRLMLRVLAILVSGLMFLWALKLFQDPIFDDTVYTLKRDNARSSSISVIGSMLTSFDV</sequence>
<organism evidence="2">
    <name type="scientific">Tanacetum cinerariifolium</name>
    <name type="common">Dalmatian daisy</name>
    <name type="synonym">Chrysanthemum cinerariifolium</name>
    <dbReference type="NCBI Taxonomy" id="118510"/>
    <lineage>
        <taxon>Eukaryota</taxon>
        <taxon>Viridiplantae</taxon>
        <taxon>Streptophyta</taxon>
        <taxon>Embryophyta</taxon>
        <taxon>Tracheophyta</taxon>
        <taxon>Spermatophyta</taxon>
        <taxon>Magnoliopsida</taxon>
        <taxon>eudicotyledons</taxon>
        <taxon>Gunneridae</taxon>
        <taxon>Pentapetalae</taxon>
        <taxon>asterids</taxon>
        <taxon>campanulids</taxon>
        <taxon>Asterales</taxon>
        <taxon>Asteraceae</taxon>
        <taxon>Asteroideae</taxon>
        <taxon>Anthemideae</taxon>
        <taxon>Anthemidinae</taxon>
        <taxon>Tanacetum</taxon>
    </lineage>
</organism>
<comment type="caution">
    <text evidence="2">The sequence shown here is derived from an EMBL/GenBank/DDBJ whole genome shotgun (WGS) entry which is preliminary data.</text>
</comment>